<gene>
    <name evidence="2" type="ORF">BU16DRAFT_538367</name>
</gene>
<dbReference type="Proteomes" id="UP000799750">
    <property type="component" value="Unassembled WGS sequence"/>
</dbReference>
<dbReference type="AlphaFoldDB" id="A0A6A6R093"/>
<keyword evidence="3" id="KW-1185">Reference proteome</keyword>
<feature type="compositionally biased region" description="Low complexity" evidence="1">
    <location>
        <begin position="76"/>
        <end position="89"/>
    </location>
</feature>
<feature type="compositionally biased region" description="Low complexity" evidence="1">
    <location>
        <begin position="44"/>
        <end position="60"/>
    </location>
</feature>
<proteinExistence type="predicted"/>
<evidence type="ECO:0000313" key="2">
    <source>
        <dbReference type="EMBL" id="KAF2497273.1"/>
    </source>
</evidence>
<accession>A0A6A6R093</accession>
<organism evidence="2 3">
    <name type="scientific">Lophium mytilinum</name>
    <dbReference type="NCBI Taxonomy" id="390894"/>
    <lineage>
        <taxon>Eukaryota</taxon>
        <taxon>Fungi</taxon>
        <taxon>Dikarya</taxon>
        <taxon>Ascomycota</taxon>
        <taxon>Pezizomycotina</taxon>
        <taxon>Dothideomycetes</taxon>
        <taxon>Pleosporomycetidae</taxon>
        <taxon>Mytilinidiales</taxon>
        <taxon>Mytilinidiaceae</taxon>
        <taxon>Lophium</taxon>
    </lineage>
</organism>
<reference evidence="2" key="1">
    <citation type="journal article" date="2020" name="Stud. Mycol.">
        <title>101 Dothideomycetes genomes: a test case for predicting lifestyles and emergence of pathogens.</title>
        <authorList>
            <person name="Haridas S."/>
            <person name="Albert R."/>
            <person name="Binder M."/>
            <person name="Bloem J."/>
            <person name="Labutti K."/>
            <person name="Salamov A."/>
            <person name="Andreopoulos B."/>
            <person name="Baker S."/>
            <person name="Barry K."/>
            <person name="Bills G."/>
            <person name="Bluhm B."/>
            <person name="Cannon C."/>
            <person name="Castanera R."/>
            <person name="Culley D."/>
            <person name="Daum C."/>
            <person name="Ezra D."/>
            <person name="Gonzalez J."/>
            <person name="Henrissat B."/>
            <person name="Kuo A."/>
            <person name="Liang C."/>
            <person name="Lipzen A."/>
            <person name="Lutzoni F."/>
            <person name="Magnuson J."/>
            <person name="Mondo S."/>
            <person name="Nolan M."/>
            <person name="Ohm R."/>
            <person name="Pangilinan J."/>
            <person name="Park H.-J."/>
            <person name="Ramirez L."/>
            <person name="Alfaro M."/>
            <person name="Sun H."/>
            <person name="Tritt A."/>
            <person name="Yoshinaga Y."/>
            <person name="Zwiers L.-H."/>
            <person name="Turgeon B."/>
            <person name="Goodwin S."/>
            <person name="Spatafora J."/>
            <person name="Crous P."/>
            <person name="Grigoriev I."/>
        </authorList>
    </citation>
    <scope>NUCLEOTIDE SEQUENCE</scope>
    <source>
        <strain evidence="2">CBS 269.34</strain>
    </source>
</reference>
<feature type="compositionally biased region" description="Basic and acidic residues" evidence="1">
    <location>
        <begin position="1"/>
        <end position="12"/>
    </location>
</feature>
<dbReference type="EMBL" id="MU004187">
    <property type="protein sequence ID" value="KAF2497273.1"/>
    <property type="molecule type" value="Genomic_DNA"/>
</dbReference>
<protein>
    <submittedName>
        <fullName evidence="2">Uncharacterized protein</fullName>
    </submittedName>
</protein>
<evidence type="ECO:0000313" key="3">
    <source>
        <dbReference type="Proteomes" id="UP000799750"/>
    </source>
</evidence>
<evidence type="ECO:0000256" key="1">
    <source>
        <dbReference type="SAM" id="MobiDB-lite"/>
    </source>
</evidence>
<sequence>MGPPEKPPEPAAKKPKKSQLYARTPTYAGPPRVEGTPKTDSAQPTPSKSTLPTTAAPTASGNSPLKRTYTERDAHSSSSSAVGDASDSDTGTHRSRAELTALSKLQLVELVWQLQQDARRMAAELRAARRPGPSGAGGLRGEVEQLRAVIRDGILEQMDFPVPFGDAVWRVEGIVGRRQVWMQAFGPAQEGFEPLKRFVMGIVVKRKEGVLTVIERGFRVLWREGEGRYVIRGNYALV</sequence>
<feature type="region of interest" description="Disordered" evidence="1">
    <location>
        <begin position="1"/>
        <end position="94"/>
    </location>
</feature>
<name>A0A6A6R093_9PEZI</name>